<dbReference type="HOGENOM" id="CLU_2056893_0_0_11"/>
<sequence length="119" mass="13092">MSEKEKTEVDMDFTKFLSELDKGRASQELGEKLLEVIAAVKATGKSGSLTMTISTAWDKKADMIRIGTKIAAKAPQLDRGETLFFVGNDGKPSREHPSQLALVNRNADIVDFSEPRHKA</sequence>
<reference evidence="1 2" key="1">
    <citation type="submission" date="2015-04" db="EMBL/GenBank/DDBJ databases">
        <title>Complete Genome Sequence of Brevibacterium flavum ATCC 15168.</title>
        <authorList>
            <person name="Ahn J."/>
            <person name="Park G."/>
            <person name="Jeon W."/>
            <person name="Jang Y."/>
            <person name="Jang M."/>
            <person name="Lee H."/>
            <person name="Lee H."/>
        </authorList>
    </citation>
    <scope>NUCLEOTIDE SEQUENCE [LARGE SCALE GENOMIC DNA]</scope>
    <source>
        <strain evidence="1 2">ATCC 15168</strain>
    </source>
</reference>
<protein>
    <submittedName>
        <fullName evidence="1">Uncharacterized protein</fullName>
    </submittedName>
</protein>
<evidence type="ECO:0000313" key="1">
    <source>
        <dbReference type="EMBL" id="AKF28226.1"/>
    </source>
</evidence>
<proteinExistence type="predicted"/>
<dbReference type="EMBL" id="CP011309">
    <property type="protein sequence ID" value="AKF28226.1"/>
    <property type="molecule type" value="Genomic_DNA"/>
</dbReference>
<organism evidence="1 2">
    <name type="scientific">[Brevibacterium] flavum</name>
    <dbReference type="NCBI Taxonomy" id="92706"/>
    <lineage>
        <taxon>Bacteria</taxon>
        <taxon>Bacillati</taxon>
        <taxon>Actinomycetota</taxon>
        <taxon>Actinomycetes</taxon>
        <taxon>Mycobacteriales</taxon>
        <taxon>Corynebacteriaceae</taxon>
        <taxon>Corynebacterium</taxon>
    </lineage>
</organism>
<dbReference type="Proteomes" id="UP000034037">
    <property type="component" value="Chromosome"/>
</dbReference>
<dbReference type="RefSeq" id="WP_044394326.1">
    <property type="nucleotide sequence ID" value="NZ_CP011309.1"/>
</dbReference>
<name>A0A0F6WR72_9CORY</name>
<evidence type="ECO:0000313" key="2">
    <source>
        <dbReference type="Proteomes" id="UP000034037"/>
    </source>
</evidence>
<dbReference type="PATRIC" id="fig|92706.3.peg.2524"/>
<dbReference type="AlphaFoldDB" id="A0A0F6WR72"/>
<keyword evidence="2" id="KW-1185">Reference proteome</keyword>
<gene>
    <name evidence="1" type="ORF">YH66_12060</name>
</gene>
<accession>A0A0F6WR72</accession>